<keyword evidence="2" id="KW-1185">Reference proteome</keyword>
<protein>
    <submittedName>
        <fullName evidence="1">Uncharacterized protein</fullName>
    </submittedName>
</protein>
<dbReference type="STRING" id="1121419.SAMN05443529_1181"/>
<dbReference type="Proteomes" id="UP000198656">
    <property type="component" value="Unassembled WGS sequence"/>
</dbReference>
<proteinExistence type="predicted"/>
<reference evidence="2" key="1">
    <citation type="submission" date="2016-10" db="EMBL/GenBank/DDBJ databases">
        <authorList>
            <person name="Varghese N."/>
            <person name="Submissions S."/>
        </authorList>
    </citation>
    <scope>NUCLEOTIDE SEQUENCE [LARGE SCALE GENOMIC DNA]</scope>
    <source>
        <strain evidence="2">DSM 8344</strain>
    </source>
</reference>
<evidence type="ECO:0000313" key="1">
    <source>
        <dbReference type="EMBL" id="SDH73404.1"/>
    </source>
</evidence>
<dbReference type="OrthoDB" id="2880511at2"/>
<accession>A0A1G8EU64</accession>
<organism evidence="1 2">
    <name type="scientific">Desulfosporosinus hippei DSM 8344</name>
    <dbReference type="NCBI Taxonomy" id="1121419"/>
    <lineage>
        <taxon>Bacteria</taxon>
        <taxon>Bacillati</taxon>
        <taxon>Bacillota</taxon>
        <taxon>Clostridia</taxon>
        <taxon>Eubacteriales</taxon>
        <taxon>Desulfitobacteriaceae</taxon>
        <taxon>Desulfosporosinus</taxon>
    </lineage>
</organism>
<name>A0A1G8EU64_9FIRM</name>
<dbReference type="EMBL" id="FNCP01000018">
    <property type="protein sequence ID" value="SDH73404.1"/>
    <property type="molecule type" value="Genomic_DNA"/>
</dbReference>
<sequence>MKPIKPKYKGTVKVDWRLSKRSKEIITQYSNYTHYDESEIIEKILDEILEDEDFVKWLKHRRYQKKTNTIIFGEVVANELEALGNEVELDDSIKETFNS</sequence>
<dbReference type="RefSeq" id="WP_092334481.1">
    <property type="nucleotide sequence ID" value="NZ_FNCP01000018.1"/>
</dbReference>
<evidence type="ECO:0000313" key="2">
    <source>
        <dbReference type="Proteomes" id="UP000198656"/>
    </source>
</evidence>
<gene>
    <name evidence="1" type="ORF">SAMN05443529_1181</name>
</gene>
<dbReference type="AlphaFoldDB" id="A0A1G8EU64"/>